<evidence type="ECO:0000313" key="2">
    <source>
        <dbReference type="Proteomes" id="UP000257109"/>
    </source>
</evidence>
<dbReference type="AlphaFoldDB" id="A0A371F9H2"/>
<sequence length="97" mass="11390">MHFILKDPFPHLNRAFCLVPQQEMLFQIRVIDGLKLFINATEGENILWQMKGHTIDPCYKKRGYPPTYVPRNSYADNVVNRNNTIIIVISWIEYAPL</sequence>
<reference evidence="1" key="1">
    <citation type="submission" date="2018-05" db="EMBL/GenBank/DDBJ databases">
        <title>Draft genome of Mucuna pruriens seed.</title>
        <authorList>
            <person name="Nnadi N.E."/>
            <person name="Vos R."/>
            <person name="Hasami M.H."/>
            <person name="Devisetty U.K."/>
            <person name="Aguiy J.C."/>
        </authorList>
    </citation>
    <scope>NUCLEOTIDE SEQUENCE [LARGE SCALE GENOMIC DNA]</scope>
    <source>
        <strain evidence="1">JCA_2017</strain>
    </source>
</reference>
<organism evidence="1 2">
    <name type="scientific">Mucuna pruriens</name>
    <name type="common">Velvet bean</name>
    <name type="synonym">Dolichos pruriens</name>
    <dbReference type="NCBI Taxonomy" id="157652"/>
    <lineage>
        <taxon>Eukaryota</taxon>
        <taxon>Viridiplantae</taxon>
        <taxon>Streptophyta</taxon>
        <taxon>Embryophyta</taxon>
        <taxon>Tracheophyta</taxon>
        <taxon>Spermatophyta</taxon>
        <taxon>Magnoliopsida</taxon>
        <taxon>eudicotyledons</taxon>
        <taxon>Gunneridae</taxon>
        <taxon>Pentapetalae</taxon>
        <taxon>rosids</taxon>
        <taxon>fabids</taxon>
        <taxon>Fabales</taxon>
        <taxon>Fabaceae</taxon>
        <taxon>Papilionoideae</taxon>
        <taxon>50 kb inversion clade</taxon>
        <taxon>NPAAA clade</taxon>
        <taxon>indigoferoid/millettioid clade</taxon>
        <taxon>Phaseoleae</taxon>
        <taxon>Mucuna</taxon>
    </lineage>
</organism>
<proteinExistence type="predicted"/>
<accession>A0A371F9H2</accession>
<gene>
    <name evidence="1" type="ORF">CR513_45249</name>
</gene>
<dbReference type="EMBL" id="QJKJ01010005">
    <property type="protein sequence ID" value="RDX74937.1"/>
    <property type="molecule type" value="Genomic_DNA"/>
</dbReference>
<evidence type="ECO:0000313" key="1">
    <source>
        <dbReference type="EMBL" id="RDX74937.1"/>
    </source>
</evidence>
<comment type="caution">
    <text evidence="1">The sequence shown here is derived from an EMBL/GenBank/DDBJ whole genome shotgun (WGS) entry which is preliminary data.</text>
</comment>
<keyword evidence="2" id="KW-1185">Reference proteome</keyword>
<protein>
    <submittedName>
        <fullName evidence="1">Uncharacterized protein</fullName>
    </submittedName>
</protein>
<name>A0A371F9H2_MUCPR</name>
<feature type="non-terminal residue" evidence="1">
    <location>
        <position position="1"/>
    </location>
</feature>
<dbReference type="Proteomes" id="UP000257109">
    <property type="component" value="Unassembled WGS sequence"/>
</dbReference>